<evidence type="ECO:0000313" key="2">
    <source>
        <dbReference type="EMBL" id="GFY54403.1"/>
    </source>
</evidence>
<evidence type="ECO:0000313" key="3">
    <source>
        <dbReference type="Proteomes" id="UP000886998"/>
    </source>
</evidence>
<protein>
    <submittedName>
        <fullName evidence="2">Uncharacterized protein</fullName>
    </submittedName>
</protein>
<dbReference type="EMBL" id="BMAV01009849">
    <property type="protein sequence ID" value="GFY54403.1"/>
    <property type="molecule type" value="Genomic_DNA"/>
</dbReference>
<gene>
    <name evidence="2" type="ORF">TNIN_337261</name>
</gene>
<comment type="caution">
    <text evidence="2">The sequence shown here is derived from an EMBL/GenBank/DDBJ whole genome shotgun (WGS) entry which is preliminary data.</text>
</comment>
<proteinExistence type="predicted"/>
<accession>A0A8X6XJJ5</accession>
<name>A0A8X6XJJ5_9ARAC</name>
<feature type="region of interest" description="Disordered" evidence="1">
    <location>
        <begin position="37"/>
        <end position="81"/>
    </location>
</feature>
<dbReference type="Proteomes" id="UP000886998">
    <property type="component" value="Unassembled WGS sequence"/>
</dbReference>
<dbReference type="AlphaFoldDB" id="A0A8X6XJJ5"/>
<keyword evidence="3" id="KW-1185">Reference proteome</keyword>
<organism evidence="2 3">
    <name type="scientific">Trichonephila inaurata madagascariensis</name>
    <dbReference type="NCBI Taxonomy" id="2747483"/>
    <lineage>
        <taxon>Eukaryota</taxon>
        <taxon>Metazoa</taxon>
        <taxon>Ecdysozoa</taxon>
        <taxon>Arthropoda</taxon>
        <taxon>Chelicerata</taxon>
        <taxon>Arachnida</taxon>
        <taxon>Araneae</taxon>
        <taxon>Araneomorphae</taxon>
        <taxon>Entelegynae</taxon>
        <taxon>Araneoidea</taxon>
        <taxon>Nephilidae</taxon>
        <taxon>Trichonephila</taxon>
        <taxon>Trichonephila inaurata</taxon>
    </lineage>
</organism>
<evidence type="ECO:0000256" key="1">
    <source>
        <dbReference type="SAM" id="MobiDB-lite"/>
    </source>
</evidence>
<sequence>MTTRNRLNDELRGRVIDSLETEQSRADVTRWLEVSRVGPTSNQRGGPGAQNRGIKGDHVTTHCGQELSPTQNGVAGDYRGEKPGAFLGTQAGKTGFPLQKALNGKRNSIQFGTVGRNFVMRPLRVKKCEGHWVLGGFFPPYMGFF</sequence>
<reference evidence="2" key="1">
    <citation type="submission" date="2020-08" db="EMBL/GenBank/DDBJ databases">
        <title>Multicomponent nature underlies the extraordinary mechanical properties of spider dragline silk.</title>
        <authorList>
            <person name="Kono N."/>
            <person name="Nakamura H."/>
            <person name="Mori M."/>
            <person name="Yoshida Y."/>
            <person name="Ohtoshi R."/>
            <person name="Malay A.D."/>
            <person name="Moran D.A.P."/>
            <person name="Tomita M."/>
            <person name="Numata K."/>
            <person name="Arakawa K."/>
        </authorList>
    </citation>
    <scope>NUCLEOTIDE SEQUENCE</scope>
</reference>